<gene>
    <name evidence="3" type="ORF">NKI36_13315</name>
</gene>
<dbReference type="Gene3D" id="1.20.120.450">
    <property type="entry name" value="dinb family like domain"/>
    <property type="match status" value="1"/>
</dbReference>
<dbReference type="Pfam" id="PF05163">
    <property type="entry name" value="DinB"/>
    <property type="match status" value="1"/>
</dbReference>
<dbReference type="SUPFAM" id="SSF109854">
    <property type="entry name" value="DinB/YfiT-like putative metalloenzymes"/>
    <property type="match status" value="1"/>
</dbReference>
<dbReference type="RefSeq" id="WP_352558009.1">
    <property type="nucleotide sequence ID" value="NZ_JAMYQB010000009.1"/>
</dbReference>
<evidence type="ECO:0000256" key="2">
    <source>
        <dbReference type="ARBA" id="ARBA00022723"/>
    </source>
</evidence>
<comment type="caution">
    <text evidence="3">The sequence shown here is derived from an EMBL/GenBank/DDBJ whole genome shotgun (WGS) entry which is preliminary data.</text>
</comment>
<dbReference type="InterPro" id="IPR034660">
    <property type="entry name" value="DinB/YfiT-like"/>
</dbReference>
<organism evidence="3 4">
    <name type="scientific">Mesorhizobium caraganae</name>
    <dbReference type="NCBI Taxonomy" id="483206"/>
    <lineage>
        <taxon>Bacteria</taxon>
        <taxon>Pseudomonadati</taxon>
        <taxon>Pseudomonadota</taxon>
        <taxon>Alphaproteobacteria</taxon>
        <taxon>Hyphomicrobiales</taxon>
        <taxon>Phyllobacteriaceae</taxon>
        <taxon>Mesorhizobium</taxon>
    </lineage>
</organism>
<comment type="similarity">
    <text evidence="1">Belongs to the DinB family.</text>
</comment>
<dbReference type="Proteomes" id="UP001433071">
    <property type="component" value="Unassembled WGS sequence"/>
</dbReference>
<keyword evidence="4" id="KW-1185">Reference proteome</keyword>
<evidence type="ECO:0000313" key="4">
    <source>
        <dbReference type="Proteomes" id="UP001433071"/>
    </source>
</evidence>
<dbReference type="InterPro" id="IPR007837">
    <property type="entry name" value="DinB"/>
</dbReference>
<dbReference type="PANTHER" id="PTHR37302">
    <property type="entry name" value="SLR1116 PROTEIN"/>
    <property type="match status" value="1"/>
</dbReference>
<sequence>MSARDLLHSLFVYQAWANGESLEKLVGLDQRAHPQERQAAIRLLNHNFIVSRIFAAHLSGTHHGYASDNTETTPSLDELGVDVAAIDRWYLDHLDAVPTELLSQPVPFVFTDGDRAMMSRQEMLTHVVTHGGYHRGEIGRILAQIGVTPPWDTFAVHLHQTEPARRLRVMREPVGV</sequence>
<accession>A0ABV1YZE6</accession>
<evidence type="ECO:0000256" key="1">
    <source>
        <dbReference type="ARBA" id="ARBA00008635"/>
    </source>
</evidence>
<reference evidence="3 4" key="1">
    <citation type="journal article" date="2024" name="Proc. Natl. Acad. Sci. U.S.A.">
        <title>The evolutionary genomics of adaptation to stress in wild rhizobium bacteria.</title>
        <authorList>
            <person name="Kehlet-Delgado H."/>
            <person name="Montoya A.P."/>
            <person name="Jensen K.T."/>
            <person name="Wendlandt C.E."/>
            <person name="Dexheimer C."/>
            <person name="Roberts M."/>
            <person name="Torres Martinez L."/>
            <person name="Friesen M.L."/>
            <person name="Griffitts J.S."/>
            <person name="Porter S.S."/>
        </authorList>
    </citation>
    <scope>NUCLEOTIDE SEQUENCE [LARGE SCALE GENOMIC DNA]</scope>
    <source>
        <strain evidence="3 4">M0641</strain>
    </source>
</reference>
<protein>
    <submittedName>
        <fullName evidence="3">Damage-inducible protein DinB</fullName>
    </submittedName>
</protein>
<dbReference type="PANTHER" id="PTHR37302:SF1">
    <property type="entry name" value="PROTEIN DINB"/>
    <property type="match status" value="1"/>
</dbReference>
<proteinExistence type="inferred from homology"/>
<name>A0ABV1YZE6_9HYPH</name>
<evidence type="ECO:0000313" key="3">
    <source>
        <dbReference type="EMBL" id="MER9405029.1"/>
    </source>
</evidence>
<dbReference type="EMBL" id="JAMYQB010000009">
    <property type="protein sequence ID" value="MER9405029.1"/>
    <property type="molecule type" value="Genomic_DNA"/>
</dbReference>
<keyword evidence="2" id="KW-0479">Metal-binding</keyword>